<dbReference type="OrthoDB" id="5298774at2"/>
<evidence type="ECO:0000256" key="4">
    <source>
        <dbReference type="ARBA" id="ARBA00022840"/>
    </source>
</evidence>
<keyword evidence="2" id="KW-0472">Membrane</keyword>
<keyword evidence="3" id="KW-0547">Nucleotide-binding</keyword>
<dbReference type="Proteomes" id="UP000301751">
    <property type="component" value="Unassembled WGS sequence"/>
</dbReference>
<dbReference type="GO" id="GO:0005524">
    <property type="term" value="F:ATP binding"/>
    <property type="evidence" value="ECO:0007669"/>
    <property type="project" value="UniProtKB-KW"/>
</dbReference>
<dbReference type="GO" id="GO:0140359">
    <property type="term" value="F:ABC-type transporter activity"/>
    <property type="evidence" value="ECO:0007669"/>
    <property type="project" value="InterPro"/>
</dbReference>
<accession>A0A480AVS5</accession>
<dbReference type="Gene3D" id="2.40.50.140">
    <property type="entry name" value="Nucleic acid-binding proteins"/>
    <property type="match status" value="1"/>
</dbReference>
<dbReference type="PANTHER" id="PTHR43875:SF1">
    <property type="entry name" value="OSMOPROTECTIVE COMPOUNDS UPTAKE ATP-BINDING PROTEIN GGTA"/>
    <property type="match status" value="1"/>
</dbReference>
<dbReference type="AlphaFoldDB" id="A0A480AVS5"/>
<keyword evidence="7" id="KW-1185">Reference proteome</keyword>
<dbReference type="Gene3D" id="3.40.50.300">
    <property type="entry name" value="P-loop containing nucleotide triphosphate hydrolases"/>
    <property type="match status" value="1"/>
</dbReference>
<dbReference type="FunFam" id="3.40.50.300:FF:000042">
    <property type="entry name" value="Maltose/maltodextrin ABC transporter, ATP-binding protein"/>
    <property type="match status" value="1"/>
</dbReference>
<protein>
    <submittedName>
        <fullName evidence="6">Glycerol-3-phosphate ABC transporter ATP-binding protein</fullName>
    </submittedName>
</protein>
<keyword evidence="2" id="KW-1003">Cell membrane</keyword>
<dbReference type="GO" id="GO:0016887">
    <property type="term" value="F:ATP hydrolysis activity"/>
    <property type="evidence" value="ECO:0007669"/>
    <property type="project" value="InterPro"/>
</dbReference>
<evidence type="ECO:0000256" key="1">
    <source>
        <dbReference type="ARBA" id="ARBA00022448"/>
    </source>
</evidence>
<dbReference type="InterPro" id="IPR017871">
    <property type="entry name" value="ABC_transporter-like_CS"/>
</dbReference>
<dbReference type="GO" id="GO:0055052">
    <property type="term" value="C:ATP-binding cassette (ABC) transporter complex, substrate-binding subunit-containing"/>
    <property type="evidence" value="ECO:0007669"/>
    <property type="project" value="TreeGrafter"/>
</dbReference>
<feature type="domain" description="ABC transporter" evidence="5">
    <location>
        <begin position="4"/>
        <end position="235"/>
    </location>
</feature>
<dbReference type="InterPro" id="IPR012340">
    <property type="entry name" value="NA-bd_OB-fold"/>
</dbReference>
<dbReference type="RefSeq" id="WP_137734704.1">
    <property type="nucleotide sequence ID" value="NZ_BJCL01000012.1"/>
</dbReference>
<evidence type="ECO:0000313" key="6">
    <source>
        <dbReference type="EMBL" id="GCL64996.1"/>
    </source>
</evidence>
<dbReference type="PANTHER" id="PTHR43875">
    <property type="entry name" value="MALTODEXTRIN IMPORT ATP-BINDING PROTEIN MSMX"/>
    <property type="match status" value="1"/>
</dbReference>
<dbReference type="InterPro" id="IPR015855">
    <property type="entry name" value="ABC_transpr_MalK-like"/>
</dbReference>
<dbReference type="InterPro" id="IPR003439">
    <property type="entry name" value="ABC_transporter-like_ATP-bd"/>
</dbReference>
<dbReference type="SUPFAM" id="SSF50331">
    <property type="entry name" value="MOP-like"/>
    <property type="match status" value="1"/>
</dbReference>
<keyword evidence="4 6" id="KW-0067">ATP-binding</keyword>
<dbReference type="InterPro" id="IPR013611">
    <property type="entry name" value="Transp-assoc_OB_typ2"/>
</dbReference>
<dbReference type="Pfam" id="PF00005">
    <property type="entry name" value="ABC_tran"/>
    <property type="match status" value="1"/>
</dbReference>
<dbReference type="PROSITE" id="PS00211">
    <property type="entry name" value="ABC_TRANSPORTER_1"/>
    <property type="match status" value="1"/>
</dbReference>
<evidence type="ECO:0000259" key="5">
    <source>
        <dbReference type="PROSITE" id="PS50893"/>
    </source>
</evidence>
<proteinExistence type="predicted"/>
<dbReference type="InterPro" id="IPR047641">
    <property type="entry name" value="ABC_transpr_MalK/UgpC-like"/>
</dbReference>
<reference evidence="7" key="1">
    <citation type="submission" date="2019-03" db="EMBL/GenBank/DDBJ databases">
        <title>Aquabacterium pictum sp.nov., the first bacteriochlorophyll a-containing freshwater bacterium in the genus Aquabacterium of the class Betaproteobacteria.</title>
        <authorList>
            <person name="Hirose S."/>
            <person name="Tank M."/>
            <person name="Hara E."/>
            <person name="Tamaki H."/>
            <person name="Takaichi S."/>
            <person name="Haruta S."/>
            <person name="Hanada S."/>
        </authorList>
    </citation>
    <scope>NUCLEOTIDE SEQUENCE [LARGE SCALE GENOMIC DNA]</scope>
    <source>
        <strain evidence="7">W35</strain>
    </source>
</reference>
<dbReference type="SMART" id="SM00382">
    <property type="entry name" value="AAA"/>
    <property type="match status" value="1"/>
</dbReference>
<dbReference type="Gene3D" id="2.40.50.100">
    <property type="match status" value="1"/>
</dbReference>
<dbReference type="PROSITE" id="PS50893">
    <property type="entry name" value="ABC_TRANSPORTER_2"/>
    <property type="match status" value="1"/>
</dbReference>
<keyword evidence="1" id="KW-0813">Transport</keyword>
<dbReference type="CDD" id="cd03301">
    <property type="entry name" value="ABC_MalK_N"/>
    <property type="match status" value="1"/>
</dbReference>
<name>A0A480AVS5_9BURK</name>
<dbReference type="InterPro" id="IPR027417">
    <property type="entry name" value="P-loop_NTPase"/>
</dbReference>
<organism evidence="6 7">
    <name type="scientific">Pseudaquabacterium pictum</name>
    <dbReference type="NCBI Taxonomy" id="2315236"/>
    <lineage>
        <taxon>Bacteria</taxon>
        <taxon>Pseudomonadati</taxon>
        <taxon>Pseudomonadota</taxon>
        <taxon>Betaproteobacteria</taxon>
        <taxon>Burkholderiales</taxon>
        <taxon>Sphaerotilaceae</taxon>
        <taxon>Pseudaquabacterium</taxon>
    </lineage>
</organism>
<evidence type="ECO:0000313" key="7">
    <source>
        <dbReference type="Proteomes" id="UP000301751"/>
    </source>
</evidence>
<dbReference type="Pfam" id="PF08402">
    <property type="entry name" value="TOBE_2"/>
    <property type="match status" value="1"/>
</dbReference>
<dbReference type="SUPFAM" id="SSF52540">
    <property type="entry name" value="P-loop containing nucleoside triphosphate hydrolases"/>
    <property type="match status" value="1"/>
</dbReference>
<comment type="caution">
    <text evidence="6">The sequence shown here is derived from an EMBL/GenBank/DDBJ whole genome shotgun (WGS) entry which is preliminary data.</text>
</comment>
<evidence type="ECO:0000256" key="3">
    <source>
        <dbReference type="ARBA" id="ARBA00022741"/>
    </source>
</evidence>
<gene>
    <name evidence="6" type="ORF">AQPW35_40770</name>
</gene>
<dbReference type="EMBL" id="BJCL01000012">
    <property type="protein sequence ID" value="GCL64996.1"/>
    <property type="molecule type" value="Genomic_DNA"/>
</dbReference>
<dbReference type="GO" id="GO:0008643">
    <property type="term" value="P:carbohydrate transport"/>
    <property type="evidence" value="ECO:0007669"/>
    <property type="project" value="InterPro"/>
</dbReference>
<dbReference type="NCBIfam" id="NF008653">
    <property type="entry name" value="PRK11650.1"/>
    <property type="match status" value="1"/>
</dbReference>
<dbReference type="InterPro" id="IPR008995">
    <property type="entry name" value="Mo/tungstate-bd_C_term_dom"/>
</dbReference>
<dbReference type="InterPro" id="IPR003593">
    <property type="entry name" value="AAA+_ATPase"/>
</dbReference>
<evidence type="ECO:0000256" key="2">
    <source>
        <dbReference type="ARBA" id="ARBA00022475"/>
    </source>
</evidence>
<sequence length="375" mass="40952">MAEVLLRQVRKSYDGRTPVLHGIDLEVRHGEFTVFVGPSGCGKSTLLRSIAGLETIDSGEICIGGRPVQHLPPRLRDIAMVFQDYALYPHKTLFENMAFGLRLRKTPEAEIQRRVGEAADLLKITHLLQRKPAALSGGQRQRVAIGRAIVRQPQVFLFDEPLSNLDAQLRQEMRSEIKRLHQRLGATIIYVTHDQVEAMTLADRIAVLRGGHVMQYDRPQQIYHQPAADFVAGFIGSPPMNLADVARVPGATPALDFGGLAWPVPAALQPALAAAPAAARLRLGVRPEHLHLQRSQADDIAWPGTLQLLEPLGAETLATVRIGQAELVARVPASFEAAPGTALQLHVQPAQLHLFDADSGHAWHATPSSNPHAES</sequence>